<keyword evidence="16" id="KW-0411">Iron-sulfur</keyword>
<evidence type="ECO:0000256" key="8">
    <source>
        <dbReference type="ARBA" id="ARBA00022630"/>
    </source>
</evidence>
<comment type="cofactor">
    <cofactor evidence="2">
        <name>FAD</name>
        <dbReference type="ChEBI" id="CHEBI:57692"/>
    </cofactor>
</comment>
<evidence type="ECO:0000256" key="14">
    <source>
        <dbReference type="ARBA" id="ARBA00023002"/>
    </source>
</evidence>
<keyword evidence="8" id="KW-0285">Flavoprotein</keyword>
<comment type="catalytic activity">
    <reaction evidence="21">
        <text>a ubiquinone + reduced [electron-transfer flavoprotein] = a ubiquinol + oxidized [electron-transfer flavoprotein] + H(+)</text>
        <dbReference type="Rhea" id="RHEA:24052"/>
        <dbReference type="Rhea" id="RHEA-COMP:9565"/>
        <dbReference type="Rhea" id="RHEA-COMP:9566"/>
        <dbReference type="Rhea" id="RHEA-COMP:10685"/>
        <dbReference type="Rhea" id="RHEA-COMP:10686"/>
        <dbReference type="ChEBI" id="CHEBI:15378"/>
        <dbReference type="ChEBI" id="CHEBI:16389"/>
        <dbReference type="ChEBI" id="CHEBI:17976"/>
        <dbReference type="ChEBI" id="CHEBI:57692"/>
        <dbReference type="ChEBI" id="CHEBI:58307"/>
        <dbReference type="EC" id="1.5.5.1"/>
    </reaction>
</comment>
<evidence type="ECO:0000313" key="23">
    <source>
        <dbReference type="EMBL" id="KAL3764215.1"/>
    </source>
</evidence>
<dbReference type="Proteomes" id="UP001530293">
    <property type="component" value="Unassembled WGS sequence"/>
</dbReference>
<dbReference type="PANTHER" id="PTHR10617">
    <property type="entry name" value="ELECTRON TRANSFER FLAVOPROTEIN-UBIQUINONE OXIDOREDUCTASE"/>
    <property type="match status" value="1"/>
</dbReference>
<dbReference type="Gene3D" id="3.50.50.60">
    <property type="entry name" value="FAD/NAD(P)-binding domain"/>
    <property type="match status" value="1"/>
</dbReference>
<name>A0ABD3MJG9_9STRA</name>
<evidence type="ECO:0000313" key="24">
    <source>
        <dbReference type="Proteomes" id="UP001530293"/>
    </source>
</evidence>
<keyword evidence="10" id="KW-0999">Mitochondrion inner membrane</keyword>
<comment type="caution">
    <text evidence="23">The sequence shown here is derived from an EMBL/GenBank/DDBJ whole genome shotgun (WGS) entry which is preliminary data.</text>
</comment>
<evidence type="ECO:0000256" key="18">
    <source>
        <dbReference type="ARBA" id="ARBA00023128"/>
    </source>
</evidence>
<evidence type="ECO:0000256" key="12">
    <source>
        <dbReference type="ARBA" id="ARBA00022946"/>
    </source>
</evidence>
<evidence type="ECO:0000256" key="10">
    <source>
        <dbReference type="ARBA" id="ARBA00022792"/>
    </source>
</evidence>
<dbReference type="Gene3D" id="3.30.9.90">
    <property type="match status" value="1"/>
</dbReference>
<evidence type="ECO:0000256" key="11">
    <source>
        <dbReference type="ARBA" id="ARBA00022827"/>
    </source>
</evidence>
<keyword evidence="18" id="KW-0496">Mitochondrion</keyword>
<evidence type="ECO:0000259" key="22">
    <source>
        <dbReference type="PROSITE" id="PS51379"/>
    </source>
</evidence>
<dbReference type="PROSITE" id="PS51379">
    <property type="entry name" value="4FE4S_FER_2"/>
    <property type="match status" value="1"/>
</dbReference>
<protein>
    <recommendedName>
        <fullName evidence="6">electron-transferring-flavoprotein dehydrogenase</fullName>
        <ecNumber evidence="6">1.5.5.1</ecNumber>
    </recommendedName>
    <alternativeName>
        <fullName evidence="20">Electron-transferring-flavoprotein dehydrogenase</fullName>
    </alternativeName>
</protein>
<keyword evidence="24" id="KW-1185">Reference proteome</keyword>
<feature type="domain" description="4Fe-4S ferredoxin-type" evidence="22">
    <location>
        <begin position="671"/>
        <end position="700"/>
    </location>
</feature>
<evidence type="ECO:0000256" key="7">
    <source>
        <dbReference type="ARBA" id="ARBA00022448"/>
    </source>
</evidence>
<dbReference type="Gene3D" id="3.30.70.20">
    <property type="match status" value="1"/>
</dbReference>
<dbReference type="InterPro" id="IPR040156">
    <property type="entry name" value="ETF-QO"/>
</dbReference>
<evidence type="ECO:0000256" key="5">
    <source>
        <dbReference type="ARBA" id="ARBA00006796"/>
    </source>
</evidence>
<evidence type="ECO:0000256" key="2">
    <source>
        <dbReference type="ARBA" id="ARBA00001974"/>
    </source>
</evidence>
<proteinExistence type="inferred from homology"/>
<keyword evidence="17" id="KW-0830">Ubiquinone</keyword>
<keyword evidence="12" id="KW-0809">Transit peptide</keyword>
<keyword evidence="14" id="KW-0560">Oxidoreductase</keyword>
<organism evidence="23 24">
    <name type="scientific">Discostella pseudostelligera</name>
    <dbReference type="NCBI Taxonomy" id="259834"/>
    <lineage>
        <taxon>Eukaryota</taxon>
        <taxon>Sar</taxon>
        <taxon>Stramenopiles</taxon>
        <taxon>Ochrophyta</taxon>
        <taxon>Bacillariophyta</taxon>
        <taxon>Coscinodiscophyceae</taxon>
        <taxon>Thalassiosirophycidae</taxon>
        <taxon>Stephanodiscales</taxon>
        <taxon>Stephanodiscaceae</taxon>
        <taxon>Discostella</taxon>
    </lineage>
</organism>
<keyword evidence="11" id="KW-0274">FAD</keyword>
<comment type="subcellular location">
    <subcellularLocation>
        <location evidence="4">Mitochondrion inner membrane</location>
    </subcellularLocation>
</comment>
<dbReference type="SUPFAM" id="SSF54373">
    <property type="entry name" value="FAD-linked reductases, C-terminal domain"/>
    <property type="match status" value="1"/>
</dbReference>
<accession>A0ABD3MJG9</accession>
<keyword evidence="13" id="KW-0249">Electron transport</keyword>
<dbReference type="SUPFAM" id="SSF51905">
    <property type="entry name" value="FAD/NAD(P)-binding domain"/>
    <property type="match status" value="1"/>
</dbReference>
<dbReference type="Pfam" id="PF05187">
    <property type="entry name" value="Fer4_ETF_QO"/>
    <property type="match status" value="1"/>
</dbReference>
<dbReference type="Pfam" id="PF21162">
    <property type="entry name" value="ETFQO_UQ-bd"/>
    <property type="match status" value="1"/>
</dbReference>
<dbReference type="EC" id="1.5.5.1" evidence="6"/>
<dbReference type="PANTHER" id="PTHR10617:SF107">
    <property type="entry name" value="ELECTRON TRANSFER FLAVOPROTEIN-UBIQUINONE OXIDOREDUCTASE, MITOCHONDRIAL"/>
    <property type="match status" value="1"/>
</dbReference>
<dbReference type="Pfam" id="PF13450">
    <property type="entry name" value="NAD_binding_8"/>
    <property type="match status" value="1"/>
</dbReference>
<dbReference type="InterPro" id="IPR017896">
    <property type="entry name" value="4Fe4S_Fe-S-bd"/>
</dbReference>
<evidence type="ECO:0000256" key="13">
    <source>
        <dbReference type="ARBA" id="ARBA00022982"/>
    </source>
</evidence>
<dbReference type="InterPro" id="IPR049398">
    <property type="entry name" value="ETF-QO/FixC_UQ-bd"/>
</dbReference>
<dbReference type="GO" id="GO:0051536">
    <property type="term" value="F:iron-sulfur cluster binding"/>
    <property type="evidence" value="ECO:0007669"/>
    <property type="project" value="UniProtKB-KW"/>
</dbReference>
<sequence>MLRCSSFVKRSSSNAVVRSLITEASSGLGLGVGATGLPAGASSHALDLVASMPTPRFYSSLQVAPDVSSSSLVPLSSRRLRELPTTNAAYTYNHRLQHYRHFSTTNDDSLPPREAMHYDVVIVGGGPAGLSASIRLKQLSSQKGIDLSVCVLEKGSEVGSHILSGNVFDPKALEELLSHHNNCDDEAGKFINWREELLESQDSHATPVSEDAFLVLTESGGSYQIPNIFLPSQLHNHGNYIISLSKLTRYLGQMAESLGVEIYSGFAADEVLYHQNDGELASASGVRGVATKDVGIGKDGTPKDTFERGVEVLGRQTLFAEGARGSCSESVISTLQLRQSGNADVQHYGLGIKEVWEVPPEKFKAGFVQHTLGYPLQSSVFDKVYGGSFLYHQEPNLVLCGLVVGLDYENPYINPYLEFQRWKTHPAIKSHLDGGTCIQYGARVLNEGGYHSLPKLTFPGGMLLGCSAGFLNAVKIKGSHCAIQSGIIAAESVYESLASGEGAEEKTVATTGEVNAEEPLVEVTTYAENMEKSWVYDELKEVRNCHSAFSKWGVGAGVVYSGIAAHITKGKEPWTFPTPVGSNIDDAKTDSKATKPAENFQPIDYPAPDGILTFDLLTNLQRSGTYHEDDQPSHLRIKADVADVPKNISLQVYAAPESRFCPAGVYEYVDEKLVINAQNCIHCKCCSIKMPKEYINWTVPEGGGGPQYQVM</sequence>
<evidence type="ECO:0000256" key="17">
    <source>
        <dbReference type="ARBA" id="ARBA00023075"/>
    </source>
</evidence>
<gene>
    <name evidence="23" type="ORF">ACHAWU_004027</name>
</gene>
<evidence type="ECO:0000256" key="9">
    <source>
        <dbReference type="ARBA" id="ARBA00022723"/>
    </source>
</evidence>
<evidence type="ECO:0000256" key="4">
    <source>
        <dbReference type="ARBA" id="ARBA00004273"/>
    </source>
</evidence>
<dbReference type="InterPro" id="IPR007859">
    <property type="entry name" value="ETF-QO/FixX_C"/>
</dbReference>
<comment type="cofactor">
    <cofactor evidence="1">
        <name>[4Fe-4S] cluster</name>
        <dbReference type="ChEBI" id="CHEBI:49883"/>
    </cofactor>
</comment>
<reference evidence="23 24" key="1">
    <citation type="submission" date="2024-10" db="EMBL/GenBank/DDBJ databases">
        <title>Updated reference genomes for cyclostephanoid diatoms.</title>
        <authorList>
            <person name="Roberts W.R."/>
            <person name="Alverson A.J."/>
        </authorList>
    </citation>
    <scope>NUCLEOTIDE SEQUENCE [LARGE SCALE GENOMIC DNA]</scope>
    <source>
        <strain evidence="23 24">AJA232-27</strain>
    </source>
</reference>
<evidence type="ECO:0000256" key="1">
    <source>
        <dbReference type="ARBA" id="ARBA00001966"/>
    </source>
</evidence>
<dbReference type="GO" id="GO:0004174">
    <property type="term" value="F:electron-transferring-flavoprotein dehydrogenase activity"/>
    <property type="evidence" value="ECO:0007669"/>
    <property type="project" value="UniProtKB-EC"/>
</dbReference>
<evidence type="ECO:0000256" key="21">
    <source>
        <dbReference type="ARBA" id="ARBA00052682"/>
    </source>
</evidence>
<dbReference type="GO" id="GO:0005743">
    <property type="term" value="C:mitochondrial inner membrane"/>
    <property type="evidence" value="ECO:0007669"/>
    <property type="project" value="UniProtKB-SubCell"/>
</dbReference>
<dbReference type="AlphaFoldDB" id="A0ABD3MJG9"/>
<dbReference type="SUPFAM" id="SSF54862">
    <property type="entry name" value="4Fe-4S ferredoxins"/>
    <property type="match status" value="1"/>
</dbReference>
<comment type="similarity">
    <text evidence="5">Belongs to the ETF-QO/FixC family.</text>
</comment>
<dbReference type="EMBL" id="JALLBG020000108">
    <property type="protein sequence ID" value="KAL3764215.1"/>
    <property type="molecule type" value="Genomic_DNA"/>
</dbReference>
<evidence type="ECO:0000256" key="15">
    <source>
        <dbReference type="ARBA" id="ARBA00023004"/>
    </source>
</evidence>
<evidence type="ECO:0000256" key="16">
    <source>
        <dbReference type="ARBA" id="ARBA00023014"/>
    </source>
</evidence>
<dbReference type="InterPro" id="IPR036188">
    <property type="entry name" value="FAD/NAD-bd_sf"/>
</dbReference>
<keyword evidence="9" id="KW-0479">Metal-binding</keyword>
<evidence type="ECO:0000256" key="20">
    <source>
        <dbReference type="ARBA" id="ARBA00032754"/>
    </source>
</evidence>
<evidence type="ECO:0000256" key="3">
    <source>
        <dbReference type="ARBA" id="ARBA00002819"/>
    </source>
</evidence>
<evidence type="ECO:0000256" key="6">
    <source>
        <dbReference type="ARBA" id="ARBA00012696"/>
    </source>
</evidence>
<keyword evidence="19" id="KW-0472">Membrane</keyword>
<dbReference type="FunFam" id="3.30.70.20:FF:000015">
    <property type="entry name" value="Electron transfer flavoprotein-ubiquinone oxidoreductase"/>
    <property type="match status" value="1"/>
</dbReference>
<evidence type="ECO:0000256" key="19">
    <source>
        <dbReference type="ARBA" id="ARBA00023136"/>
    </source>
</evidence>
<comment type="function">
    <text evidence="3">Accepts electrons from ETF and reduces ubiquinone.</text>
</comment>
<keyword evidence="7" id="KW-0813">Transport</keyword>
<keyword evidence="15" id="KW-0408">Iron</keyword>
<dbReference type="GO" id="GO:0046872">
    <property type="term" value="F:metal ion binding"/>
    <property type="evidence" value="ECO:0007669"/>
    <property type="project" value="UniProtKB-KW"/>
</dbReference>